<keyword evidence="7" id="KW-0723">Serine/threonine-protein kinase</keyword>
<dbReference type="SMART" id="SM00365">
    <property type="entry name" value="LRR_SD22"/>
    <property type="match status" value="8"/>
</dbReference>
<dbReference type="PROSITE" id="PS50011">
    <property type="entry name" value="PROTEIN_KINASE_DOM"/>
    <property type="match status" value="1"/>
</dbReference>
<proteinExistence type="inferred from homology"/>
<dbReference type="GO" id="GO:0006952">
    <property type="term" value="P:defense response"/>
    <property type="evidence" value="ECO:0007669"/>
    <property type="project" value="UniProtKB-ARBA"/>
</dbReference>
<dbReference type="FunFam" id="3.80.10.10:FF:000288">
    <property type="entry name" value="LRR receptor-like serine/threonine-protein kinase EFR"/>
    <property type="match status" value="1"/>
</dbReference>
<evidence type="ECO:0000256" key="19">
    <source>
        <dbReference type="ARBA" id="ARBA00023170"/>
    </source>
</evidence>
<dbReference type="Gene3D" id="1.50.40.10">
    <property type="entry name" value="Mitochondrial carrier domain"/>
    <property type="match status" value="1"/>
</dbReference>
<accession>A0A2U1PRF5</accession>
<evidence type="ECO:0000256" key="24">
    <source>
        <dbReference type="PROSITE-ProRule" id="PRU10141"/>
    </source>
</evidence>
<dbReference type="PROSITE" id="PS51450">
    <property type="entry name" value="LRR"/>
    <property type="match status" value="2"/>
</dbReference>
<dbReference type="Pfam" id="PF13855">
    <property type="entry name" value="LRR_8"/>
    <property type="match status" value="3"/>
</dbReference>
<organism evidence="28 29">
    <name type="scientific">Artemisia annua</name>
    <name type="common">Sweet wormwood</name>
    <dbReference type="NCBI Taxonomy" id="35608"/>
    <lineage>
        <taxon>Eukaryota</taxon>
        <taxon>Viridiplantae</taxon>
        <taxon>Streptophyta</taxon>
        <taxon>Embryophyta</taxon>
        <taxon>Tracheophyta</taxon>
        <taxon>Spermatophyta</taxon>
        <taxon>Magnoliopsida</taxon>
        <taxon>eudicotyledons</taxon>
        <taxon>Gunneridae</taxon>
        <taxon>Pentapetalae</taxon>
        <taxon>asterids</taxon>
        <taxon>campanulids</taxon>
        <taxon>Asterales</taxon>
        <taxon>Asteraceae</taxon>
        <taxon>Asteroideae</taxon>
        <taxon>Anthemideae</taxon>
        <taxon>Artemisiinae</taxon>
        <taxon>Artemisia</taxon>
    </lineage>
</organism>
<evidence type="ECO:0000256" key="23">
    <source>
        <dbReference type="PROSITE-ProRule" id="PRU00282"/>
    </source>
</evidence>
<comment type="similarity">
    <text evidence="4">Belongs to the RLP family.</text>
</comment>
<reference evidence="28 29" key="1">
    <citation type="journal article" date="2018" name="Mol. Plant">
        <title>The genome of Artemisia annua provides insight into the evolution of Asteraceae family and artemisinin biosynthesis.</title>
        <authorList>
            <person name="Shen Q."/>
            <person name="Zhang L."/>
            <person name="Liao Z."/>
            <person name="Wang S."/>
            <person name="Yan T."/>
            <person name="Shi P."/>
            <person name="Liu M."/>
            <person name="Fu X."/>
            <person name="Pan Q."/>
            <person name="Wang Y."/>
            <person name="Lv Z."/>
            <person name="Lu X."/>
            <person name="Zhang F."/>
            <person name="Jiang W."/>
            <person name="Ma Y."/>
            <person name="Chen M."/>
            <person name="Hao X."/>
            <person name="Li L."/>
            <person name="Tang Y."/>
            <person name="Lv G."/>
            <person name="Zhou Y."/>
            <person name="Sun X."/>
            <person name="Brodelius P.E."/>
            <person name="Rose J.K.C."/>
            <person name="Tang K."/>
        </authorList>
    </citation>
    <scope>NUCLEOTIDE SEQUENCE [LARGE SCALE GENOMIC DNA]</scope>
    <source>
        <strain evidence="29">cv. Huhao1</strain>
        <tissue evidence="28">Leaf</tissue>
    </source>
</reference>
<evidence type="ECO:0000256" key="9">
    <source>
        <dbReference type="ARBA" id="ARBA00022614"/>
    </source>
</evidence>
<dbReference type="Pfam" id="PF00153">
    <property type="entry name" value="Mito_carr"/>
    <property type="match status" value="1"/>
</dbReference>
<dbReference type="OrthoDB" id="676979at2759"/>
<evidence type="ECO:0000256" key="4">
    <source>
        <dbReference type="ARBA" id="ARBA00009592"/>
    </source>
</evidence>
<dbReference type="InterPro" id="IPR032675">
    <property type="entry name" value="LRR_dom_sf"/>
</dbReference>
<dbReference type="SUPFAM" id="SSF52058">
    <property type="entry name" value="L domain-like"/>
    <property type="match status" value="7"/>
</dbReference>
<dbReference type="STRING" id="35608.A0A2U1PRF5"/>
<evidence type="ECO:0000256" key="26">
    <source>
        <dbReference type="SAM" id="SignalP"/>
    </source>
</evidence>
<dbReference type="FunFam" id="3.80.10.10:FF:000213">
    <property type="entry name" value="Tyrosine-sulfated glycopeptide receptor 1"/>
    <property type="match status" value="1"/>
</dbReference>
<feature type="transmembrane region" description="Helical" evidence="25">
    <location>
        <begin position="1874"/>
        <end position="1895"/>
    </location>
</feature>
<feature type="signal peptide" evidence="26">
    <location>
        <begin position="1"/>
        <end position="22"/>
    </location>
</feature>
<evidence type="ECO:0000256" key="21">
    <source>
        <dbReference type="ARBA" id="ARBA00047899"/>
    </source>
</evidence>
<dbReference type="InterPro" id="IPR008271">
    <property type="entry name" value="Ser/Thr_kinase_AS"/>
</dbReference>
<evidence type="ECO:0000256" key="1">
    <source>
        <dbReference type="ARBA" id="ARBA00004141"/>
    </source>
</evidence>
<protein>
    <recommendedName>
        <fullName evidence="5">non-specific serine/threonine protein kinase</fullName>
        <ecNumber evidence="5">2.7.11.1</ecNumber>
    </recommendedName>
</protein>
<dbReference type="InterPro" id="IPR001245">
    <property type="entry name" value="Ser-Thr/Tyr_kinase_cat_dom"/>
</dbReference>
<dbReference type="FunFam" id="1.10.510.10:FF:000358">
    <property type="entry name" value="Putative leucine-rich repeat receptor-like serine/threonine-protein kinase"/>
    <property type="match status" value="1"/>
</dbReference>
<dbReference type="GO" id="GO:0051707">
    <property type="term" value="P:response to other organism"/>
    <property type="evidence" value="ECO:0007669"/>
    <property type="project" value="UniProtKB-ARBA"/>
</dbReference>
<dbReference type="PROSITE" id="PS00108">
    <property type="entry name" value="PROTEIN_KINASE_ST"/>
    <property type="match status" value="1"/>
</dbReference>
<evidence type="ECO:0000256" key="15">
    <source>
        <dbReference type="ARBA" id="ARBA00022777"/>
    </source>
</evidence>
<dbReference type="PROSITE" id="PS00107">
    <property type="entry name" value="PROTEIN_KINASE_ATP"/>
    <property type="match status" value="1"/>
</dbReference>
<evidence type="ECO:0000256" key="14">
    <source>
        <dbReference type="ARBA" id="ARBA00022741"/>
    </source>
</evidence>
<keyword evidence="12 26" id="KW-0732">Signal</keyword>
<dbReference type="SMART" id="SM00364">
    <property type="entry name" value="LRR_BAC"/>
    <property type="match status" value="8"/>
</dbReference>
<dbReference type="InterPro" id="IPR003591">
    <property type="entry name" value="Leu-rich_rpt_typical-subtyp"/>
</dbReference>
<dbReference type="InterPro" id="IPR018108">
    <property type="entry name" value="MCP_transmembrane"/>
</dbReference>
<evidence type="ECO:0000256" key="16">
    <source>
        <dbReference type="ARBA" id="ARBA00022840"/>
    </source>
</evidence>
<dbReference type="InterPro" id="IPR023395">
    <property type="entry name" value="MCP_dom_sf"/>
</dbReference>
<keyword evidence="9" id="KW-0433">Leucine-rich repeat</keyword>
<dbReference type="FunFam" id="3.80.10.10:FF:000383">
    <property type="entry name" value="Leucine-rich repeat receptor protein kinase EMS1"/>
    <property type="match status" value="1"/>
</dbReference>
<evidence type="ECO:0000256" key="22">
    <source>
        <dbReference type="ARBA" id="ARBA00048679"/>
    </source>
</evidence>
<dbReference type="Pfam" id="PF23598">
    <property type="entry name" value="LRR_14"/>
    <property type="match status" value="1"/>
</dbReference>
<dbReference type="InterPro" id="IPR056845">
    <property type="entry name" value="LRR_Zer-1"/>
</dbReference>
<dbReference type="Pfam" id="PF25013">
    <property type="entry name" value="LRR_Zer-1"/>
    <property type="match status" value="1"/>
</dbReference>
<keyword evidence="16 24" id="KW-0067">ATP-binding</keyword>
<dbReference type="InterPro" id="IPR055414">
    <property type="entry name" value="LRR_R13L4/SHOC2-like"/>
</dbReference>
<keyword evidence="13" id="KW-0677">Repeat</keyword>
<dbReference type="Proteomes" id="UP000245207">
    <property type="component" value="Unassembled WGS sequence"/>
</dbReference>
<evidence type="ECO:0000259" key="27">
    <source>
        <dbReference type="PROSITE" id="PS50011"/>
    </source>
</evidence>
<feature type="transmembrane region" description="Helical" evidence="25">
    <location>
        <begin position="2619"/>
        <end position="2643"/>
    </location>
</feature>
<dbReference type="Pfam" id="PF00560">
    <property type="entry name" value="LRR_1"/>
    <property type="match status" value="11"/>
</dbReference>
<keyword evidence="8" id="KW-0597">Phosphoprotein</keyword>
<dbReference type="FunFam" id="3.80.10.10:FF:000101">
    <property type="entry name" value="LRR receptor-like serine/threonine-protein kinase ERECTA"/>
    <property type="match status" value="1"/>
</dbReference>
<evidence type="ECO:0000256" key="7">
    <source>
        <dbReference type="ARBA" id="ARBA00022527"/>
    </source>
</evidence>
<dbReference type="CDD" id="cd14066">
    <property type="entry name" value="STKc_IRAK"/>
    <property type="match status" value="1"/>
</dbReference>
<dbReference type="Gene3D" id="3.30.200.20">
    <property type="entry name" value="Phosphorylase Kinase, domain 1"/>
    <property type="match status" value="1"/>
</dbReference>
<dbReference type="PROSITE" id="PS50920">
    <property type="entry name" value="SOLCAR"/>
    <property type="match status" value="1"/>
</dbReference>
<keyword evidence="6" id="KW-1003">Cell membrane</keyword>
<dbReference type="GO" id="GO:0005886">
    <property type="term" value="C:plasma membrane"/>
    <property type="evidence" value="ECO:0007669"/>
    <property type="project" value="UniProtKB-SubCell"/>
</dbReference>
<dbReference type="SUPFAM" id="SSF56112">
    <property type="entry name" value="Protein kinase-like (PK-like)"/>
    <property type="match status" value="1"/>
</dbReference>
<dbReference type="Gene3D" id="1.10.510.10">
    <property type="entry name" value="Transferase(Phosphotransferase) domain 1"/>
    <property type="match status" value="1"/>
</dbReference>
<evidence type="ECO:0000256" key="8">
    <source>
        <dbReference type="ARBA" id="ARBA00022553"/>
    </source>
</evidence>
<dbReference type="FunFam" id="3.80.10.10:FF:000095">
    <property type="entry name" value="LRR receptor-like serine/threonine-protein kinase GSO1"/>
    <property type="match status" value="2"/>
</dbReference>
<gene>
    <name evidence="28" type="ORF">CTI12_AA121990</name>
</gene>
<sequence length="2978" mass="327729">MLHYMMLVFVCLLLCISALVNGDYVTLGIKKDDNVINTRSCIYKERQALHLFKANLVDSFNNLVDWSSEGEKRDCCKWQGVLCDKLTGHVIGIDLSPFIGLAGKISSSLPLLQQLQHLNLNGVDFQSNPLPNFLGSLSNLRNLDISRANLSGPVPRHLASLSNLLRLDLSHNFFTGSIPFFLGGLTSLTYLDLSGNRLVGVIPLSFDNCSSLVQLNLSENFLNGSVPSLAGCSSLNNLSLGHNFFNGSIPDFNGCLSLLFLDLSSNQLTGSLPNSVGQLFNLEYLDVSSNSLTAMAKRRFQDNMIIHSYSSYVADLLSPNRSKVYKFQLPNFQCSEYIICNHDEYALFIDNALVAWKGALRKFGRGLQLLNSIDLSGNKLFGKLPYEITSLLELVSLNFSLNKLHGEVPEEMGRLKSLQALDLSKNEFSGNIPDGNHQLCGPPLTPRCGLPPASTLAGKEDDVKDGDDFWKSYYTGLGSGFASRLQARQAMGLDKKHQYEGTLDAILKMIRYEGLHGFYKGMSTKIVQSVLAAAVLFMVKEELVNGVWWMLLKDAAKVVKHLLSHRNDVVGRRITSRRSPSCNVATFMNMEEENHNWYCWISGSWSHKCPEKQSEALLLFKHNLSFINYTNDDCGSDPKMMSWNTSTDCCKWDGVTCDYSTGDVIGLDLFCGMLQGTIHPDISLFNLTHLTYLDLSYNKLNGTLPSWLFTFPSLEILFLNNNMFSGHTDVQTVLQLTNLTLLDLSFNNFSGEWELDTLLSSLTNLYYLDLSYSGFSVTTNDANHYVNPGFRYLFLASCKLKVFPNSFRAMKQLEWLALSSNEIYGQIPHWAGEIGGTYGLRYLNLSHNFITGLPQFQWYGLGYMYLQSNLIEGPFPPSICNMSKLGYLDMSNNRFGGLIPQCFGNITSSLVTIDMGNNSFQGTIPNVYGDCGNLKGLILNGNQLRGEVPISLSKCQSLNNNGIKKTRSQQSMLDIVGGTGQKIQGMEHTEVSVHPTIAWWVQRFAILGMKREESWTRYPTHQVRGGSTNEAVPSTGAAHCTMLRIAKRPTHQAMAGRILDLLPCRCGGSMAKTMTQVAAAASSLILAEANLTGPIPSQLGNLSSLVHLDLTGNHLVGSIPFSLGELRSLTYLDLSFNQLGGVIPESFGNHSSLILMYLSGNILNGSMPDFFGCLNLTELHLNDNNLHGGLPNFTGCSSLSVVYLFNNSLNGSIPDFTDCLSLTTLYLANNQLSGNLPNTVGQLPNLVNVDVSHNSLYGSLSDFTGCQSQQHLNLSSNRLSGSSPSSSGQVSNLQHIDVSYNSLHGSIPDFTGCPFLTWLDLSSNRLSGNLPNSTGQLKYLINLDVSNNSLEGVISDVHFQTFIQLTDIDFSFNSFALELSSIPIQLDTIKLQSCKLGPTFPMWLKIQKSYSHLDISSAGISDNIPVWFWDLPNGLKFLNVSSNEMKDIPGCFGNFTAMATDKFWNDMTSHLYSFQEVISPIATRSPGINGWVEFVDNAWVAWKGTKRIFGKTVLGLLISIDLSSNNFSGNLPSDITNLIELNEMKGKVQPGINSIFNVAFPGMMLSNKPPLKEGSVLEALYLRSNSFSGELPMSLSNCTSLRFLDVGENKLSGAIPEWIGENLVELYVLVLGAKKFSGRLPPQICWLYNLQYIDLSHNGLSGDIPGCFGNFTAMATDKFWNDMTSHLYSFQEVISPIATRSPGINGWVEFVDNAWVAWKGTKRIFGKTVLGLLISIDLSSNNFSGNLPSDITNLIELVSLNVSFNKLHGEIPKDMGQLKYLGSLDLSRNEFSGNIPSSLSLIYGLSYLDVSYNNLSGKIPTGTQLQGFNSSYYRGNPILCGPPLTQTCGRLTPAVTIDGKKDDDKDGDDFWRPYQLGMGIGFAAGFWGLCGTLFLNRRCRYTLFASWNQVKDWIYVAVALQICKFKSNFCHIFLYIGSFVNGSGYLGIKEDANTMMTLSCVDKKMQSYIMSTTIYITGVKEETKLVDANGLIILSITSGVSTSYGGNETDHMALLSFKSMIQDPYGALTSWNTSLHFCDWNGIRCGKQRKRVTGVILYDQGLAGYLSPHIGNLSFLISFSLLNNSFKGAIPPELGRLSRLRLLNLDSNQFEGVIPSNLSGCSNLDTLVISANKLIGSIPKEISVLTKLIFIVIHRNNLTGGIPAFLGNFSSIESFSASRNPLGGSIPDTLGNWKNLKELYVGVCNLNGTVPRSIYNLTLLTNLSMPDNQLTGSLPSSIGAMLPNLVSLQLSVNEFSGSLPLSISNCSKLGLIEISETKMSGKLAVNFGKLIHIYQISLAENLYGSGEADEMKFIDSLRNCSSLEILDLSHCKFQGVVPRTIGNLSDQLSYLDLTGNMLHGSLPSSIGNLVGLTNLNLGENRFIGKIPSTIGRLKKLGVIALYQNQFSGLIPDAIGNLTLLIKLALSSNRLEGRIPSSLGNCHSLSQLFLFDNKLSDEIPKQLLQLSSLSVILNLSQNNLFGSLPTEVGDLKKLNYLDLSSNNLSGNIPSSLGGCISLVTLSLKGNLFQGMIPPSLSSLRGLAFLDLSHNNLSGQIPRFLEKFSLVYMDLSFNDFEGEVPVVGAFSNASTFSILGNSRLCGGLAELGLPKCKKTKKSDKVFPFFVIIILIVFILAIVLWVVYIWSTKKRESQHFRELSMSRQYSQISYSQLWEATNGFSETNLIGNGGFSSVYKGILDDGLVAVKVLNLRIRGAHRSFLVECEAWRSIRHRNLLKIITSCSSLDFQGNDFKALVYEFMPNGSLHDWLHSNANKPRLDLLQRINILINVASALDYLHNHCLTTIVHGDLKPSNILLDDDMVAHVGDFGLARFIGTNTNQNNSTGIRGTIGYAPPEYGLGNEMTSSGDVYSYGILLLEVMTGKKPTDDIFNDGLSLHKFAYMALPDHVNDVIDGDILKFPQDDENAMKTTVSNTKIIEECATSTIKIGVLCSTDSPPRRMDIKDVVHELQHILDVLKNILG</sequence>
<dbReference type="SUPFAM" id="SSF103506">
    <property type="entry name" value="Mitochondrial carrier"/>
    <property type="match status" value="1"/>
</dbReference>
<keyword evidence="18 23" id="KW-0472">Membrane</keyword>
<evidence type="ECO:0000256" key="6">
    <source>
        <dbReference type="ARBA" id="ARBA00022475"/>
    </source>
</evidence>
<evidence type="ECO:0000256" key="11">
    <source>
        <dbReference type="ARBA" id="ARBA00022692"/>
    </source>
</evidence>
<comment type="caution">
    <text evidence="28">The sequence shown here is derived from an EMBL/GenBank/DDBJ whole genome shotgun (WGS) entry which is preliminary data.</text>
</comment>
<evidence type="ECO:0000256" key="18">
    <source>
        <dbReference type="ARBA" id="ARBA00023136"/>
    </source>
</evidence>
<feature type="chain" id="PRO_5015769644" description="non-specific serine/threonine protein kinase" evidence="26">
    <location>
        <begin position="23"/>
        <end position="2978"/>
    </location>
</feature>
<keyword evidence="17 25" id="KW-1133">Transmembrane helix</keyword>
<dbReference type="EMBL" id="PKPP01000824">
    <property type="protein sequence ID" value="PWA88338.1"/>
    <property type="molecule type" value="Genomic_DNA"/>
</dbReference>
<comment type="catalytic activity">
    <reaction evidence="21">
        <text>L-threonyl-[protein] + ATP = O-phospho-L-threonyl-[protein] + ADP + H(+)</text>
        <dbReference type="Rhea" id="RHEA:46608"/>
        <dbReference type="Rhea" id="RHEA-COMP:11060"/>
        <dbReference type="Rhea" id="RHEA-COMP:11605"/>
        <dbReference type="ChEBI" id="CHEBI:15378"/>
        <dbReference type="ChEBI" id="CHEBI:30013"/>
        <dbReference type="ChEBI" id="CHEBI:30616"/>
        <dbReference type="ChEBI" id="CHEBI:61977"/>
        <dbReference type="ChEBI" id="CHEBI:456216"/>
        <dbReference type="EC" id="2.7.11.1"/>
    </reaction>
</comment>
<evidence type="ECO:0000256" key="10">
    <source>
        <dbReference type="ARBA" id="ARBA00022679"/>
    </source>
</evidence>
<evidence type="ECO:0000256" key="20">
    <source>
        <dbReference type="ARBA" id="ARBA00023180"/>
    </source>
</evidence>
<evidence type="ECO:0000313" key="28">
    <source>
        <dbReference type="EMBL" id="PWA88338.1"/>
    </source>
</evidence>
<keyword evidence="15 28" id="KW-0418">Kinase</keyword>
<dbReference type="Pfam" id="PF07714">
    <property type="entry name" value="PK_Tyr_Ser-Thr"/>
    <property type="match status" value="1"/>
</dbReference>
<evidence type="ECO:0000256" key="2">
    <source>
        <dbReference type="ARBA" id="ARBA00004251"/>
    </source>
</evidence>
<feature type="domain" description="Protein kinase" evidence="27">
    <location>
        <begin position="2677"/>
        <end position="2970"/>
    </location>
</feature>
<evidence type="ECO:0000256" key="17">
    <source>
        <dbReference type="ARBA" id="ARBA00022989"/>
    </source>
</evidence>
<dbReference type="FunFam" id="3.80.10.10:FF:000041">
    <property type="entry name" value="LRR receptor-like serine/threonine-protein kinase ERECTA"/>
    <property type="match status" value="1"/>
</dbReference>
<dbReference type="EC" id="2.7.11.1" evidence="5"/>
<evidence type="ECO:0000313" key="29">
    <source>
        <dbReference type="Proteomes" id="UP000245207"/>
    </source>
</evidence>
<dbReference type="InterPro" id="IPR013210">
    <property type="entry name" value="LRR_N_plant-typ"/>
</dbReference>
<comment type="catalytic activity">
    <reaction evidence="22">
        <text>L-seryl-[protein] + ATP = O-phospho-L-seryl-[protein] + ADP + H(+)</text>
        <dbReference type="Rhea" id="RHEA:17989"/>
        <dbReference type="Rhea" id="RHEA-COMP:9863"/>
        <dbReference type="Rhea" id="RHEA-COMP:11604"/>
        <dbReference type="ChEBI" id="CHEBI:15378"/>
        <dbReference type="ChEBI" id="CHEBI:29999"/>
        <dbReference type="ChEBI" id="CHEBI:30616"/>
        <dbReference type="ChEBI" id="CHEBI:83421"/>
        <dbReference type="ChEBI" id="CHEBI:456216"/>
        <dbReference type="EC" id="2.7.11.1"/>
    </reaction>
</comment>
<feature type="repeat" description="Solcar" evidence="23">
    <location>
        <begin position="467"/>
        <end position="546"/>
    </location>
</feature>
<keyword evidence="29" id="KW-1185">Reference proteome</keyword>
<evidence type="ECO:0000256" key="12">
    <source>
        <dbReference type="ARBA" id="ARBA00022729"/>
    </source>
</evidence>
<dbReference type="PANTHER" id="PTHR48052:SF66">
    <property type="entry name" value="OS02G0610000 PROTEIN"/>
    <property type="match status" value="1"/>
</dbReference>
<comment type="subcellular location">
    <subcellularLocation>
        <location evidence="2">Cell membrane</location>
        <topology evidence="2">Single-pass type I membrane protein</topology>
    </subcellularLocation>
    <subcellularLocation>
        <location evidence="1">Membrane</location>
        <topology evidence="1">Multi-pass membrane protein</topology>
    </subcellularLocation>
</comment>
<evidence type="ECO:0000256" key="25">
    <source>
        <dbReference type="SAM" id="Phobius"/>
    </source>
</evidence>
<evidence type="ECO:0000256" key="5">
    <source>
        <dbReference type="ARBA" id="ARBA00012513"/>
    </source>
</evidence>
<dbReference type="GO" id="GO:0005524">
    <property type="term" value="F:ATP binding"/>
    <property type="evidence" value="ECO:0007669"/>
    <property type="project" value="UniProtKB-UniRule"/>
</dbReference>
<dbReference type="InterPro" id="IPR011009">
    <property type="entry name" value="Kinase-like_dom_sf"/>
</dbReference>
<comment type="similarity">
    <text evidence="3">Belongs to the protein kinase superfamily. Ser/Thr protein kinase family.</text>
</comment>
<dbReference type="InterPro" id="IPR000719">
    <property type="entry name" value="Prot_kinase_dom"/>
</dbReference>
<keyword evidence="20" id="KW-0325">Glycoprotein</keyword>
<keyword evidence="14 24" id="KW-0547">Nucleotide-binding</keyword>
<dbReference type="Gene3D" id="3.80.10.10">
    <property type="entry name" value="Ribonuclease Inhibitor"/>
    <property type="match status" value="12"/>
</dbReference>
<keyword evidence="19" id="KW-0675">Receptor</keyword>
<dbReference type="InterPro" id="IPR001611">
    <property type="entry name" value="Leu-rich_rpt"/>
</dbReference>
<keyword evidence="11 23" id="KW-0812">Transmembrane</keyword>
<name>A0A2U1PRF5_ARTAN</name>
<dbReference type="PANTHER" id="PTHR48052">
    <property type="entry name" value="UNNAMED PRODUCT"/>
    <property type="match status" value="1"/>
</dbReference>
<dbReference type="GO" id="GO:0004674">
    <property type="term" value="F:protein serine/threonine kinase activity"/>
    <property type="evidence" value="ECO:0007669"/>
    <property type="project" value="UniProtKB-KW"/>
</dbReference>
<evidence type="ECO:0000256" key="3">
    <source>
        <dbReference type="ARBA" id="ARBA00008684"/>
    </source>
</evidence>
<evidence type="ECO:0000256" key="13">
    <source>
        <dbReference type="ARBA" id="ARBA00022737"/>
    </source>
</evidence>
<dbReference type="FunFam" id="3.30.200.20:FF:000432">
    <property type="entry name" value="LRR receptor-like serine/threonine-protein kinase EFR"/>
    <property type="match status" value="1"/>
</dbReference>
<dbReference type="InterPro" id="IPR017441">
    <property type="entry name" value="Protein_kinase_ATP_BS"/>
</dbReference>
<dbReference type="SMART" id="SM00369">
    <property type="entry name" value="LRR_TYP"/>
    <property type="match status" value="24"/>
</dbReference>
<feature type="binding site" evidence="24">
    <location>
        <position position="2704"/>
    </location>
    <ligand>
        <name>ATP</name>
        <dbReference type="ChEBI" id="CHEBI:30616"/>
    </ligand>
</feature>
<dbReference type="Pfam" id="PF08263">
    <property type="entry name" value="LRRNT_2"/>
    <property type="match status" value="3"/>
</dbReference>
<keyword evidence="10" id="KW-0808">Transferase</keyword>
<dbReference type="SMART" id="SM00220">
    <property type="entry name" value="S_TKc"/>
    <property type="match status" value="1"/>
</dbReference>